<dbReference type="SMART" id="SM00895">
    <property type="entry name" value="FCD"/>
    <property type="match status" value="1"/>
</dbReference>
<keyword evidence="3" id="KW-0804">Transcription</keyword>
<comment type="caution">
    <text evidence="5">The sequence shown here is derived from an EMBL/GenBank/DDBJ whole genome shotgun (WGS) entry which is preliminary data.</text>
</comment>
<feature type="domain" description="HTH gntR-type" evidence="4">
    <location>
        <begin position="6"/>
        <end position="74"/>
    </location>
</feature>
<evidence type="ECO:0000259" key="4">
    <source>
        <dbReference type="PROSITE" id="PS50949"/>
    </source>
</evidence>
<dbReference type="CDD" id="cd07377">
    <property type="entry name" value="WHTH_GntR"/>
    <property type="match status" value="1"/>
</dbReference>
<dbReference type="Pfam" id="PF00392">
    <property type="entry name" value="GntR"/>
    <property type="match status" value="1"/>
</dbReference>
<reference evidence="5" key="2">
    <citation type="submission" date="2020-09" db="EMBL/GenBank/DDBJ databases">
        <authorList>
            <person name="Sun Q."/>
            <person name="Kim S."/>
        </authorList>
    </citation>
    <scope>NUCLEOTIDE SEQUENCE</scope>
    <source>
        <strain evidence="5">KCTC 42650</strain>
    </source>
</reference>
<dbReference type="GO" id="GO:0003677">
    <property type="term" value="F:DNA binding"/>
    <property type="evidence" value="ECO:0007669"/>
    <property type="project" value="UniProtKB-KW"/>
</dbReference>
<dbReference type="InterPro" id="IPR036388">
    <property type="entry name" value="WH-like_DNA-bd_sf"/>
</dbReference>
<evidence type="ECO:0000256" key="2">
    <source>
        <dbReference type="ARBA" id="ARBA00023125"/>
    </source>
</evidence>
<evidence type="ECO:0000313" key="5">
    <source>
        <dbReference type="EMBL" id="GHF45757.1"/>
    </source>
</evidence>
<evidence type="ECO:0000256" key="1">
    <source>
        <dbReference type="ARBA" id="ARBA00023015"/>
    </source>
</evidence>
<dbReference type="PRINTS" id="PR00035">
    <property type="entry name" value="HTHGNTR"/>
</dbReference>
<dbReference type="InterPro" id="IPR008920">
    <property type="entry name" value="TF_FadR/GntR_C"/>
</dbReference>
<dbReference type="PANTHER" id="PTHR43537:SF51">
    <property type="entry name" value="HTH-TYPE TRANSCRIPTIONAL REGULATOR LGOR-RELATED"/>
    <property type="match status" value="1"/>
</dbReference>
<keyword evidence="6" id="KW-1185">Reference proteome</keyword>
<dbReference type="PROSITE" id="PS50949">
    <property type="entry name" value="HTH_GNTR"/>
    <property type="match status" value="1"/>
</dbReference>
<dbReference type="EMBL" id="BNCJ01000003">
    <property type="protein sequence ID" value="GHF45757.1"/>
    <property type="molecule type" value="Genomic_DNA"/>
</dbReference>
<dbReference type="SUPFAM" id="SSF46785">
    <property type="entry name" value="Winged helix' DNA-binding domain"/>
    <property type="match status" value="1"/>
</dbReference>
<evidence type="ECO:0000313" key="6">
    <source>
        <dbReference type="Proteomes" id="UP000626220"/>
    </source>
</evidence>
<organism evidence="5 6">
    <name type="scientific">Seohaeicola zhoushanensis</name>
    <dbReference type="NCBI Taxonomy" id="1569283"/>
    <lineage>
        <taxon>Bacteria</taxon>
        <taxon>Pseudomonadati</taxon>
        <taxon>Pseudomonadota</taxon>
        <taxon>Alphaproteobacteria</taxon>
        <taxon>Rhodobacterales</taxon>
        <taxon>Roseobacteraceae</taxon>
        <taxon>Seohaeicola</taxon>
    </lineage>
</organism>
<dbReference type="AlphaFoldDB" id="A0A8J3GW31"/>
<dbReference type="SUPFAM" id="SSF48008">
    <property type="entry name" value="GntR ligand-binding domain-like"/>
    <property type="match status" value="1"/>
</dbReference>
<accession>A0A8J3GW31</accession>
<dbReference type="InterPro" id="IPR011711">
    <property type="entry name" value="GntR_C"/>
</dbReference>
<gene>
    <name evidence="5" type="ORF">GCM10017056_16740</name>
</gene>
<sequence length="234" mass="25828">MFDMSRITASTALAQLRDVLDRLAPHPGDRLPTERELSLQMGCSRQTLRLALARLEEEGEIWRMVGKGTFRGRPPLGHSIRETVLLQAASAEQLMQARLMIEPAIAGEAAKRASSAEVDYLTRRVEAGRRASSRSEAEAADAQFHRGVAEVAANPVLAGLLAYLAEARRRAAWQHEWDRTYRRIGVEEFTGLHSDQHAAVVAAIAEGDAGAAEQEMRRHLETIATAMRRDRPSG</sequence>
<keyword evidence="1" id="KW-0805">Transcription regulation</keyword>
<dbReference type="Proteomes" id="UP000626220">
    <property type="component" value="Unassembled WGS sequence"/>
</dbReference>
<dbReference type="Gene3D" id="1.10.10.10">
    <property type="entry name" value="Winged helix-like DNA-binding domain superfamily/Winged helix DNA-binding domain"/>
    <property type="match status" value="1"/>
</dbReference>
<evidence type="ECO:0000256" key="3">
    <source>
        <dbReference type="ARBA" id="ARBA00023163"/>
    </source>
</evidence>
<dbReference type="PANTHER" id="PTHR43537">
    <property type="entry name" value="TRANSCRIPTIONAL REGULATOR, GNTR FAMILY"/>
    <property type="match status" value="1"/>
</dbReference>
<dbReference type="InterPro" id="IPR036390">
    <property type="entry name" value="WH_DNA-bd_sf"/>
</dbReference>
<keyword evidence="2" id="KW-0238">DNA-binding</keyword>
<proteinExistence type="predicted"/>
<dbReference type="Gene3D" id="1.20.120.530">
    <property type="entry name" value="GntR ligand-binding domain-like"/>
    <property type="match status" value="1"/>
</dbReference>
<protein>
    <submittedName>
        <fullName evidence="5">GntR family transcriptional regulator</fullName>
    </submittedName>
</protein>
<dbReference type="InterPro" id="IPR000524">
    <property type="entry name" value="Tscrpt_reg_HTH_GntR"/>
</dbReference>
<name>A0A8J3GW31_9RHOB</name>
<dbReference type="SMART" id="SM00345">
    <property type="entry name" value="HTH_GNTR"/>
    <property type="match status" value="1"/>
</dbReference>
<dbReference type="GO" id="GO:0003700">
    <property type="term" value="F:DNA-binding transcription factor activity"/>
    <property type="evidence" value="ECO:0007669"/>
    <property type="project" value="InterPro"/>
</dbReference>
<reference evidence="5" key="1">
    <citation type="journal article" date="2014" name="Int. J. Syst. Evol. Microbiol.">
        <title>Complete genome sequence of Corynebacterium casei LMG S-19264T (=DSM 44701T), isolated from a smear-ripened cheese.</title>
        <authorList>
            <consortium name="US DOE Joint Genome Institute (JGI-PGF)"/>
            <person name="Walter F."/>
            <person name="Albersmeier A."/>
            <person name="Kalinowski J."/>
            <person name="Ruckert C."/>
        </authorList>
    </citation>
    <scope>NUCLEOTIDE SEQUENCE</scope>
    <source>
        <strain evidence="5">KCTC 42650</strain>
    </source>
</reference>
<dbReference type="Pfam" id="PF07729">
    <property type="entry name" value="FCD"/>
    <property type="match status" value="1"/>
</dbReference>